<reference evidence="1 3" key="1">
    <citation type="submission" date="2017-11" db="EMBL/GenBank/DDBJ databases">
        <title>The genome of Rhizophagus clarus HR1 reveals common genetic basis of auxotrophy among arbuscular mycorrhizal fungi.</title>
        <authorList>
            <person name="Kobayashi Y."/>
        </authorList>
    </citation>
    <scope>NUCLEOTIDE SEQUENCE [LARGE SCALE GENOMIC DNA]</scope>
    <source>
        <strain evidence="1 3">HR1</strain>
    </source>
</reference>
<evidence type="ECO:0000313" key="1">
    <source>
        <dbReference type="EMBL" id="GBB98019.1"/>
    </source>
</evidence>
<comment type="caution">
    <text evidence="1">The sequence shown here is derived from an EMBL/GenBank/DDBJ whole genome shotgun (WGS) entry which is preliminary data.</text>
</comment>
<dbReference type="OrthoDB" id="2356808at2759"/>
<dbReference type="Proteomes" id="UP000615446">
    <property type="component" value="Unassembled WGS sequence"/>
</dbReference>
<sequence>MEQNNSSIVKKQINEYKELVEKVYIEEADNCTYSKQPLTECRPYIQHDNSVLQQSMQCSSKLQPASTSTSLESNRANQECATTSQDLDVQQTQFELNCDTTQPIIKIEPESISPLQANSFVVGDSNRSIPSPPQSKVITAAVPKMSDVQENEMKNTPKPNITVCTENLKPIELTKSSSSSFRAVEFVLENLDSVPGEEKFYNWSDKAKDFANIQLSKESRERFYEQNINSNLASSYNSQSTSVFIAENEQQTDLTRYEPSKRKSNYGSSPKRMNKVLKNAKWAAERDSILKKYSKHLMRKKPKSWQP</sequence>
<dbReference type="AlphaFoldDB" id="A0A2Z6RLK8"/>
<name>A0A2Z6RLK8_9GLOM</name>
<dbReference type="EMBL" id="BEXD01002358">
    <property type="protein sequence ID" value="GBB98019.1"/>
    <property type="molecule type" value="Genomic_DNA"/>
</dbReference>
<evidence type="ECO:0000313" key="2">
    <source>
        <dbReference type="EMBL" id="GES74043.1"/>
    </source>
</evidence>
<accession>A0A2Z6RLK8</accession>
<evidence type="ECO:0000313" key="3">
    <source>
        <dbReference type="Proteomes" id="UP000247702"/>
    </source>
</evidence>
<keyword evidence="3" id="KW-1185">Reference proteome</keyword>
<protein>
    <submittedName>
        <fullName evidence="1">Uncharacterized protein</fullName>
    </submittedName>
</protein>
<proteinExistence type="predicted"/>
<gene>
    <name evidence="2" type="ORF">RCL2_000154300</name>
    <name evidence="1" type="ORF">RclHR1_03120004</name>
</gene>
<reference evidence="2" key="2">
    <citation type="submission" date="2019-10" db="EMBL/GenBank/DDBJ databases">
        <title>Conservation and host-specific expression of non-tandemly repeated heterogenous ribosome RNA gene in arbuscular mycorrhizal fungi.</title>
        <authorList>
            <person name="Maeda T."/>
            <person name="Kobayashi Y."/>
            <person name="Nakagawa T."/>
            <person name="Ezawa T."/>
            <person name="Yamaguchi K."/>
            <person name="Bino T."/>
            <person name="Nishimoto Y."/>
            <person name="Shigenobu S."/>
            <person name="Kawaguchi M."/>
        </authorList>
    </citation>
    <scope>NUCLEOTIDE SEQUENCE</scope>
    <source>
        <strain evidence="2">HR1</strain>
    </source>
</reference>
<organism evidence="1 3">
    <name type="scientific">Rhizophagus clarus</name>
    <dbReference type="NCBI Taxonomy" id="94130"/>
    <lineage>
        <taxon>Eukaryota</taxon>
        <taxon>Fungi</taxon>
        <taxon>Fungi incertae sedis</taxon>
        <taxon>Mucoromycota</taxon>
        <taxon>Glomeromycotina</taxon>
        <taxon>Glomeromycetes</taxon>
        <taxon>Glomerales</taxon>
        <taxon>Glomeraceae</taxon>
        <taxon>Rhizophagus</taxon>
    </lineage>
</organism>
<dbReference type="Proteomes" id="UP000247702">
    <property type="component" value="Unassembled WGS sequence"/>
</dbReference>
<dbReference type="EMBL" id="BLAL01000011">
    <property type="protein sequence ID" value="GES74043.1"/>
    <property type="molecule type" value="Genomic_DNA"/>
</dbReference>